<dbReference type="GO" id="GO:0004315">
    <property type="term" value="F:3-oxoacyl-[acyl-carrier-protein] synthase activity"/>
    <property type="evidence" value="ECO:0007669"/>
    <property type="project" value="InterPro"/>
</dbReference>
<dbReference type="RefSeq" id="WP_137247210.1">
    <property type="nucleotide sequence ID" value="NZ_SZQA01000009.1"/>
</dbReference>
<dbReference type="InterPro" id="IPR013751">
    <property type="entry name" value="ACP_syn_III_N"/>
</dbReference>
<dbReference type="EMBL" id="SZQA01000009">
    <property type="protein sequence ID" value="TKK88872.1"/>
    <property type="molecule type" value="Genomic_DNA"/>
</dbReference>
<comment type="caution">
    <text evidence="5">The sequence shown here is derived from an EMBL/GenBank/DDBJ whole genome shotgun (WGS) entry which is preliminary data.</text>
</comment>
<dbReference type="Pfam" id="PF08545">
    <property type="entry name" value="ACP_syn_III"/>
    <property type="match status" value="1"/>
</dbReference>
<accession>A0A4U3MJW1</accession>
<dbReference type="PANTHER" id="PTHR34069">
    <property type="entry name" value="3-OXOACYL-[ACYL-CARRIER-PROTEIN] SYNTHASE 3"/>
    <property type="match status" value="1"/>
</dbReference>
<dbReference type="PANTHER" id="PTHR34069:SF2">
    <property type="entry name" value="BETA-KETOACYL-[ACYL-CARRIER-PROTEIN] SYNTHASE III"/>
    <property type="match status" value="1"/>
</dbReference>
<dbReference type="SUPFAM" id="SSF53901">
    <property type="entry name" value="Thiolase-like"/>
    <property type="match status" value="1"/>
</dbReference>
<evidence type="ECO:0000313" key="6">
    <source>
        <dbReference type="Proteomes" id="UP000308705"/>
    </source>
</evidence>
<dbReference type="AlphaFoldDB" id="A0A4U3MJW1"/>
<protein>
    <submittedName>
        <fullName evidence="5">3-oxoacyl-ACP synthase</fullName>
    </submittedName>
</protein>
<dbReference type="OrthoDB" id="7055207at2"/>
<feature type="domain" description="Beta-ketoacyl-[acyl-carrier-protein] synthase III C-terminal" evidence="3">
    <location>
        <begin position="230"/>
        <end position="321"/>
    </location>
</feature>
<evidence type="ECO:0000259" key="3">
    <source>
        <dbReference type="Pfam" id="PF08541"/>
    </source>
</evidence>
<dbReference type="Pfam" id="PF08541">
    <property type="entry name" value="ACP_syn_III_C"/>
    <property type="match status" value="1"/>
</dbReference>
<feature type="domain" description="Beta-ketoacyl-[acyl-carrier-protein] synthase III N-terminal" evidence="4">
    <location>
        <begin position="96"/>
        <end position="158"/>
    </location>
</feature>
<organism evidence="5 6">
    <name type="scientific">Herbidospora galbida</name>
    <dbReference type="NCBI Taxonomy" id="2575442"/>
    <lineage>
        <taxon>Bacteria</taxon>
        <taxon>Bacillati</taxon>
        <taxon>Actinomycetota</taxon>
        <taxon>Actinomycetes</taxon>
        <taxon>Streptosporangiales</taxon>
        <taxon>Streptosporangiaceae</taxon>
        <taxon>Herbidospora</taxon>
    </lineage>
</organism>
<evidence type="ECO:0000256" key="1">
    <source>
        <dbReference type="ARBA" id="ARBA00022679"/>
    </source>
</evidence>
<dbReference type="InterPro" id="IPR013747">
    <property type="entry name" value="ACP_syn_III_C"/>
</dbReference>
<dbReference type="GO" id="GO:0044550">
    <property type="term" value="P:secondary metabolite biosynthetic process"/>
    <property type="evidence" value="ECO:0007669"/>
    <property type="project" value="TreeGrafter"/>
</dbReference>
<reference evidence="5 6" key="1">
    <citation type="submission" date="2019-04" db="EMBL/GenBank/DDBJ databases">
        <title>Herbidospora sp. NEAU-GS14.nov., a novel actinomycete isolated from soil.</title>
        <authorList>
            <person name="Han L."/>
        </authorList>
    </citation>
    <scope>NUCLEOTIDE SEQUENCE [LARGE SCALE GENOMIC DNA]</scope>
    <source>
        <strain evidence="5 6">NEAU-GS14</strain>
    </source>
</reference>
<evidence type="ECO:0000313" key="5">
    <source>
        <dbReference type="EMBL" id="TKK88872.1"/>
    </source>
</evidence>
<dbReference type="GO" id="GO:0006633">
    <property type="term" value="P:fatty acid biosynthetic process"/>
    <property type="evidence" value="ECO:0007669"/>
    <property type="project" value="InterPro"/>
</dbReference>
<gene>
    <name evidence="5" type="ORF">FDA94_12415</name>
</gene>
<proteinExistence type="predicted"/>
<evidence type="ECO:0000259" key="4">
    <source>
        <dbReference type="Pfam" id="PF08545"/>
    </source>
</evidence>
<dbReference type="InterPro" id="IPR016039">
    <property type="entry name" value="Thiolase-like"/>
</dbReference>
<dbReference type="Gene3D" id="3.40.47.10">
    <property type="match status" value="2"/>
</dbReference>
<sequence>MRFENLYLAGVGSHLPETVPAPDDGSGMVSVMVAGDTPAVDLAAQAGDIAMKRSGHEPDDFVALLHSGSYHQGPDGWSAPHYVLRNTIDRPITALEVRQGCLGMLSGLRLAAGLLHDEDDAVLLTTGDNYGTPLVDRWRASRMFLLADGGAAVVASRRGGFAKVLAAGAVSHPEMEELHRGGETLFPPDLSRGLNFEERVAWWRDQWAAGVTPPMGHLGELVSEVAFRTLEEAGSSIDRVKRVCHVGFTEGPLTDIYLDPLGIDAAKGTWELTRTTGHAGAADPFIGLEWLWTRGEVEPGDHVLLIGTAPGMESGCAVVEITERSA</sequence>
<keyword evidence="2" id="KW-0012">Acyltransferase</keyword>
<dbReference type="Proteomes" id="UP000308705">
    <property type="component" value="Unassembled WGS sequence"/>
</dbReference>
<evidence type="ECO:0000256" key="2">
    <source>
        <dbReference type="ARBA" id="ARBA00023315"/>
    </source>
</evidence>
<dbReference type="CDD" id="cd00827">
    <property type="entry name" value="init_cond_enzymes"/>
    <property type="match status" value="1"/>
</dbReference>
<keyword evidence="1" id="KW-0808">Transferase</keyword>
<keyword evidence="6" id="KW-1185">Reference proteome</keyword>
<name>A0A4U3MJW1_9ACTN</name>